<dbReference type="PROSITE" id="PS00629">
    <property type="entry name" value="IMP_1"/>
    <property type="match status" value="1"/>
</dbReference>
<feature type="binding site" evidence="8">
    <location>
        <position position="69"/>
    </location>
    <ligand>
        <name>Mg(2+)</name>
        <dbReference type="ChEBI" id="CHEBI:18420"/>
        <label>1</label>
        <note>catalytic</note>
    </ligand>
</feature>
<evidence type="ECO:0000313" key="10">
    <source>
        <dbReference type="EMBL" id="KEO81087.1"/>
    </source>
</evidence>
<dbReference type="GO" id="GO:0008934">
    <property type="term" value="F:inositol monophosphate 1-phosphatase activity"/>
    <property type="evidence" value="ECO:0007669"/>
    <property type="project" value="InterPro"/>
</dbReference>
<evidence type="ECO:0000256" key="1">
    <source>
        <dbReference type="ARBA" id="ARBA00001033"/>
    </source>
</evidence>
<comment type="cofactor">
    <cofactor evidence="2 8 9">
        <name>Mg(2+)</name>
        <dbReference type="ChEBI" id="CHEBI:18420"/>
    </cofactor>
</comment>
<evidence type="ECO:0000256" key="7">
    <source>
        <dbReference type="ARBA" id="ARBA00063608"/>
    </source>
</evidence>
<dbReference type="RefSeq" id="WP_038094175.1">
    <property type="nucleotide sequence ID" value="NZ_JMIR01000047.1"/>
</dbReference>
<dbReference type="EMBL" id="JMIR01000047">
    <property type="protein sequence ID" value="KEO81087.1"/>
    <property type="molecule type" value="Genomic_DNA"/>
</dbReference>
<dbReference type="PRINTS" id="PR01959">
    <property type="entry name" value="SBIMPHPHTASE"/>
</dbReference>
<evidence type="ECO:0000313" key="11">
    <source>
        <dbReference type="Proteomes" id="UP000027931"/>
    </source>
</evidence>
<feature type="binding site" evidence="8">
    <location>
        <position position="96"/>
    </location>
    <ligand>
        <name>Mg(2+)</name>
        <dbReference type="ChEBI" id="CHEBI:18420"/>
        <label>1</label>
        <note>catalytic</note>
    </ligand>
</feature>
<dbReference type="SUPFAM" id="SSF56655">
    <property type="entry name" value="Carbohydrate phosphatase"/>
    <property type="match status" value="1"/>
</dbReference>
<evidence type="ECO:0000256" key="9">
    <source>
        <dbReference type="RuleBase" id="RU364068"/>
    </source>
</evidence>
<evidence type="ECO:0000256" key="6">
    <source>
        <dbReference type="ARBA" id="ARBA00022842"/>
    </source>
</evidence>
<dbReference type="CDD" id="cd01639">
    <property type="entry name" value="IMPase"/>
    <property type="match status" value="1"/>
</dbReference>
<comment type="similarity">
    <text evidence="3 9">Belongs to the inositol monophosphatase superfamily.</text>
</comment>
<dbReference type="InterPro" id="IPR020583">
    <property type="entry name" value="Inositol_monoP_metal-BS"/>
</dbReference>
<evidence type="ECO:0000256" key="2">
    <source>
        <dbReference type="ARBA" id="ARBA00001946"/>
    </source>
</evidence>
<evidence type="ECO:0000256" key="3">
    <source>
        <dbReference type="ARBA" id="ARBA00009759"/>
    </source>
</evidence>
<dbReference type="Pfam" id="PF00459">
    <property type="entry name" value="Inositol_P"/>
    <property type="match status" value="1"/>
</dbReference>
<dbReference type="OrthoDB" id="9772456at2"/>
<sequence>MNSRQELEQIAIRAAKEAGCLIRQKCGRAARMELKASEYDLVTEVDKACEEIVRRHVAEHCPTHQILGEEGVAPGAEASAKALAESREAEFLWIIDPIDGTTNFVHGLPYSVVSIGIAHRGEVVVGVIYDAFRDELFTARLGEGAYLNGERMTVSEEATLPQALLATGFPVDVRRARAINMRGMNALASTVRNFRAVGSAAMHLAYVAAGRLTGFWEADLNAWDLSAGSLLVQEAGGRVTDTRGTDYDLGVRHIVATNGRVHEELVKVLVESQATGYETE</sequence>
<keyword evidence="11" id="KW-1185">Reference proteome</keyword>
<comment type="subunit">
    <text evidence="7">Homodimer. The rRNA transcription and antitermination complex (rrnTAC) consists of RNA polymerase (RNAP), NusA, NusB, NusE (rpsJ), NusG, SubB, ribosomal protein S4, DNA and precursor rRNA; S4 is more flexible than other subunits.</text>
</comment>
<dbReference type="InterPro" id="IPR033942">
    <property type="entry name" value="IMPase"/>
</dbReference>
<comment type="catalytic activity">
    <reaction evidence="1 9">
        <text>a myo-inositol phosphate + H2O = myo-inositol + phosphate</text>
        <dbReference type="Rhea" id="RHEA:24056"/>
        <dbReference type="ChEBI" id="CHEBI:15377"/>
        <dbReference type="ChEBI" id="CHEBI:17268"/>
        <dbReference type="ChEBI" id="CHEBI:43474"/>
        <dbReference type="ChEBI" id="CHEBI:84139"/>
        <dbReference type="EC" id="3.1.3.25"/>
    </reaction>
</comment>
<dbReference type="AlphaFoldDB" id="A0A074M524"/>
<protein>
    <recommendedName>
        <fullName evidence="9">Inositol-1-monophosphatase</fullName>
        <ecNumber evidence="9">3.1.3.25</ecNumber>
    </recommendedName>
</protein>
<organism evidence="10 11">
    <name type="scientific">Tumebacillus flagellatus</name>
    <dbReference type="NCBI Taxonomy" id="1157490"/>
    <lineage>
        <taxon>Bacteria</taxon>
        <taxon>Bacillati</taxon>
        <taxon>Bacillota</taxon>
        <taxon>Bacilli</taxon>
        <taxon>Bacillales</taxon>
        <taxon>Alicyclobacillaceae</taxon>
        <taxon>Tumebacillus</taxon>
    </lineage>
</organism>
<dbReference type="InterPro" id="IPR000760">
    <property type="entry name" value="Inositol_monophosphatase-like"/>
</dbReference>
<dbReference type="GO" id="GO:0046872">
    <property type="term" value="F:metal ion binding"/>
    <property type="evidence" value="ECO:0007669"/>
    <property type="project" value="UniProtKB-KW"/>
</dbReference>
<keyword evidence="6 8" id="KW-0460">Magnesium</keyword>
<keyword evidence="5 9" id="KW-0378">Hydrolase</keyword>
<gene>
    <name evidence="10" type="ORF">EL26_22585</name>
</gene>
<feature type="binding site" evidence="8">
    <location>
        <position position="99"/>
    </location>
    <ligand>
        <name>Mg(2+)</name>
        <dbReference type="ChEBI" id="CHEBI:18420"/>
        <label>1</label>
        <note>catalytic</note>
    </ligand>
</feature>
<dbReference type="eggNOG" id="COG0483">
    <property type="taxonomic scope" value="Bacteria"/>
</dbReference>
<accession>A0A074M524</accession>
<feature type="binding site" evidence="8">
    <location>
        <position position="98"/>
    </location>
    <ligand>
        <name>Mg(2+)</name>
        <dbReference type="ChEBI" id="CHEBI:18420"/>
        <label>1</label>
        <note>catalytic</note>
    </ligand>
</feature>
<dbReference type="Gene3D" id="3.30.540.10">
    <property type="entry name" value="Fructose-1,6-Bisphosphatase, subunit A, domain 1"/>
    <property type="match status" value="1"/>
</dbReference>
<dbReference type="InterPro" id="IPR022337">
    <property type="entry name" value="Inositol_monophosphatase_SuhB"/>
</dbReference>
<name>A0A074M524_9BACL</name>
<dbReference type="GO" id="GO:0006020">
    <property type="term" value="P:inositol metabolic process"/>
    <property type="evidence" value="ECO:0007669"/>
    <property type="project" value="TreeGrafter"/>
</dbReference>
<keyword evidence="4 8" id="KW-0479">Metal-binding</keyword>
<dbReference type="Gene3D" id="3.40.190.80">
    <property type="match status" value="1"/>
</dbReference>
<dbReference type="PRINTS" id="PR00377">
    <property type="entry name" value="IMPHPHTASES"/>
</dbReference>
<proteinExistence type="inferred from homology"/>
<dbReference type="GO" id="GO:0007165">
    <property type="term" value="P:signal transduction"/>
    <property type="evidence" value="ECO:0007669"/>
    <property type="project" value="TreeGrafter"/>
</dbReference>
<dbReference type="EC" id="3.1.3.25" evidence="9"/>
<dbReference type="FunFam" id="3.30.540.10:FF:000013">
    <property type="entry name" value="Inositol-1-monophosphatase"/>
    <property type="match status" value="1"/>
</dbReference>
<dbReference type="PANTHER" id="PTHR20854">
    <property type="entry name" value="INOSITOL MONOPHOSPHATASE"/>
    <property type="match status" value="1"/>
</dbReference>
<comment type="caution">
    <text evidence="10">The sequence shown here is derived from an EMBL/GenBank/DDBJ whole genome shotgun (WGS) entry which is preliminary data.</text>
</comment>
<dbReference type="PANTHER" id="PTHR20854:SF4">
    <property type="entry name" value="INOSITOL-1-MONOPHOSPHATASE-RELATED"/>
    <property type="match status" value="1"/>
</dbReference>
<feature type="binding site" evidence="8">
    <location>
        <position position="224"/>
    </location>
    <ligand>
        <name>Mg(2+)</name>
        <dbReference type="ChEBI" id="CHEBI:18420"/>
        <label>1</label>
        <note>catalytic</note>
    </ligand>
</feature>
<evidence type="ECO:0000256" key="5">
    <source>
        <dbReference type="ARBA" id="ARBA00022801"/>
    </source>
</evidence>
<dbReference type="Proteomes" id="UP000027931">
    <property type="component" value="Unassembled WGS sequence"/>
</dbReference>
<reference evidence="10 11" key="1">
    <citation type="journal article" date="2013" name="Int. J. Syst. Evol. Microbiol.">
        <title>Tumebacillus flagellatus sp. nov., an alpha-amylase/pullulanase-producing bacterium isolated from cassava wastewater.</title>
        <authorList>
            <person name="Wang Q."/>
            <person name="Xie N."/>
            <person name="Qin Y."/>
            <person name="Shen N."/>
            <person name="Zhu J."/>
            <person name="Mi H."/>
            <person name="Huang R."/>
        </authorList>
    </citation>
    <scope>NUCLEOTIDE SEQUENCE [LARGE SCALE GENOMIC DNA]</scope>
    <source>
        <strain evidence="10 11">GST4</strain>
    </source>
</reference>
<evidence type="ECO:0000256" key="8">
    <source>
        <dbReference type="PIRSR" id="PIRSR600760-2"/>
    </source>
</evidence>
<dbReference type="STRING" id="1157490.EL26_22585"/>
<evidence type="ECO:0000256" key="4">
    <source>
        <dbReference type="ARBA" id="ARBA00022723"/>
    </source>
</evidence>